<name>A0ABM7IKN8_9MYCO</name>
<keyword evidence="5" id="KW-0443">Lipid metabolism</keyword>
<reference evidence="9 10" key="1">
    <citation type="journal article" date="2019" name="Emerg. Microbes Infect.">
        <title>Comprehensive subspecies identification of 175 nontuberculous mycobacteria species based on 7547 genomic profiles.</title>
        <authorList>
            <person name="Matsumoto Y."/>
            <person name="Kinjo T."/>
            <person name="Motooka D."/>
            <person name="Nabeya D."/>
            <person name="Jung N."/>
            <person name="Uechi K."/>
            <person name="Horii T."/>
            <person name="Iida T."/>
            <person name="Fujita J."/>
            <person name="Nakamura S."/>
        </authorList>
    </citation>
    <scope>NUCLEOTIDE SEQUENCE [LARGE SCALE GENOMIC DNA]</scope>
    <source>
        <strain evidence="9 10">JCM 15296</strain>
    </source>
</reference>
<evidence type="ECO:0000256" key="7">
    <source>
        <dbReference type="SAM" id="Phobius"/>
    </source>
</evidence>
<feature type="transmembrane region" description="Helical" evidence="7">
    <location>
        <begin position="81"/>
        <end position="97"/>
    </location>
</feature>
<evidence type="ECO:0000313" key="10">
    <source>
        <dbReference type="Proteomes" id="UP000465609"/>
    </source>
</evidence>
<feature type="transmembrane region" description="Helical" evidence="7">
    <location>
        <begin position="136"/>
        <end position="154"/>
    </location>
</feature>
<evidence type="ECO:0000256" key="5">
    <source>
        <dbReference type="ARBA" id="ARBA00023098"/>
    </source>
</evidence>
<dbReference type="InterPro" id="IPR051689">
    <property type="entry name" value="Sterol_desaturase/TMEM195"/>
</dbReference>
<keyword evidence="2 7" id="KW-0812">Transmembrane</keyword>
<organism evidence="9 10">
    <name type="scientific">Mycolicibacterium aubagnense</name>
    <dbReference type="NCBI Taxonomy" id="319707"/>
    <lineage>
        <taxon>Bacteria</taxon>
        <taxon>Bacillati</taxon>
        <taxon>Actinomycetota</taxon>
        <taxon>Actinomycetes</taxon>
        <taxon>Mycobacteriales</taxon>
        <taxon>Mycobacteriaceae</taxon>
        <taxon>Mycolicibacterium</taxon>
    </lineage>
</organism>
<evidence type="ECO:0000256" key="3">
    <source>
        <dbReference type="ARBA" id="ARBA00022989"/>
    </source>
</evidence>
<proteinExistence type="predicted"/>
<evidence type="ECO:0000313" key="9">
    <source>
        <dbReference type="EMBL" id="BBX87356.1"/>
    </source>
</evidence>
<evidence type="ECO:0000256" key="1">
    <source>
        <dbReference type="ARBA" id="ARBA00004127"/>
    </source>
</evidence>
<dbReference type="PANTHER" id="PTHR21624">
    <property type="entry name" value="STEROL DESATURASE-RELATED PROTEIN"/>
    <property type="match status" value="1"/>
</dbReference>
<evidence type="ECO:0000259" key="8">
    <source>
        <dbReference type="Pfam" id="PF04116"/>
    </source>
</evidence>
<gene>
    <name evidence="9" type="ORF">MAUB_52290</name>
</gene>
<dbReference type="EMBL" id="AP022577">
    <property type="protein sequence ID" value="BBX87356.1"/>
    <property type="molecule type" value="Genomic_DNA"/>
</dbReference>
<keyword evidence="4" id="KW-0560">Oxidoreductase</keyword>
<keyword evidence="10" id="KW-1185">Reference proteome</keyword>
<comment type="subcellular location">
    <subcellularLocation>
        <location evidence="1">Endomembrane system</location>
        <topology evidence="1">Multi-pass membrane protein</topology>
    </subcellularLocation>
</comment>
<keyword evidence="6 7" id="KW-0472">Membrane</keyword>
<sequence length="276" mass="32084">MFDLILHAVPVFVICLVLEALSFRFLPDDDEVGYEFRDSRTSLTMGIGNVIINIGWKLAVLAAYSAAYLVAPFHLPANNPLTWIALFVADDFLYYWYHRTHHTIRVFWASHVVHHSSEHYNLSTALRQTWTPFTALPFWLPLAFLGFSPWMILLQQSISLLYQFFIHTERVGKLWRPIEFVMNTPSHHRVHHGSNSQYLDTNYGGILIIWDRLFGSFEPEGERVVYGLTKNIKTFNPLRVATHEYAGIWRDVRAARSWKQRWGHLFRGPGWAPEGA</sequence>
<dbReference type="Proteomes" id="UP000465609">
    <property type="component" value="Chromosome"/>
</dbReference>
<accession>A0ABM7IKN8</accession>
<dbReference type="InterPro" id="IPR006694">
    <property type="entry name" value="Fatty_acid_hydroxylase"/>
</dbReference>
<dbReference type="PANTHER" id="PTHR21624:SF1">
    <property type="entry name" value="ALKYLGLYCEROL MONOOXYGENASE"/>
    <property type="match status" value="1"/>
</dbReference>
<feature type="domain" description="Fatty acid hydroxylase" evidence="8">
    <location>
        <begin position="83"/>
        <end position="216"/>
    </location>
</feature>
<evidence type="ECO:0000256" key="2">
    <source>
        <dbReference type="ARBA" id="ARBA00022692"/>
    </source>
</evidence>
<dbReference type="RefSeq" id="WP_138229773.1">
    <property type="nucleotide sequence ID" value="NZ_AP022577.1"/>
</dbReference>
<protein>
    <submittedName>
        <fullName evidence="9">C-5 sterol desaturase</fullName>
    </submittedName>
</protein>
<feature type="transmembrane region" description="Helical" evidence="7">
    <location>
        <begin position="46"/>
        <end position="69"/>
    </location>
</feature>
<evidence type="ECO:0000256" key="6">
    <source>
        <dbReference type="ARBA" id="ARBA00023136"/>
    </source>
</evidence>
<evidence type="ECO:0000256" key="4">
    <source>
        <dbReference type="ARBA" id="ARBA00023002"/>
    </source>
</evidence>
<dbReference type="Pfam" id="PF04116">
    <property type="entry name" value="FA_hydroxylase"/>
    <property type="match status" value="1"/>
</dbReference>
<keyword evidence="3 7" id="KW-1133">Transmembrane helix</keyword>